<evidence type="ECO:0000313" key="4">
    <source>
        <dbReference type="Proteomes" id="UP001524547"/>
    </source>
</evidence>
<name>A0ABT1VYT0_9PROT</name>
<evidence type="ECO:0000256" key="1">
    <source>
        <dbReference type="SAM" id="MobiDB-lite"/>
    </source>
</evidence>
<evidence type="ECO:0000256" key="2">
    <source>
        <dbReference type="SAM" id="SignalP"/>
    </source>
</evidence>
<feature type="compositionally biased region" description="Basic and acidic residues" evidence="1">
    <location>
        <begin position="72"/>
        <end position="88"/>
    </location>
</feature>
<keyword evidence="2" id="KW-0732">Signal</keyword>
<feature type="compositionally biased region" description="Basic and acidic residues" evidence="1">
    <location>
        <begin position="30"/>
        <end position="40"/>
    </location>
</feature>
<comment type="caution">
    <text evidence="3">The sequence shown here is derived from an EMBL/GenBank/DDBJ whole genome shotgun (WGS) entry which is preliminary data.</text>
</comment>
<sequence length="267" mass="29383">MTVMPPSAVALAPVLASLDAAAVPSETDPPETKPQQDAHLKSRNASAAAERYQARHGRYLRTRQQRDQAMQAREKAERDAARKQTDLRLTSERRQHGQELEEVEVVLVPATTTTAYDEAARETRVEIVLPAITARTHRIRSPLDTLERGGDVGPDEVAAGRRYAREYEVAERGGRGASVEVARGGSGAIPQGITEAQVDAITSVRRVREALGYCAEVRLRAMLVEELSFTVMAARLLPGAKRGNETIRAQSMLLLSQLAEHYRARDR</sequence>
<dbReference type="EMBL" id="JAMZEJ010000004">
    <property type="protein sequence ID" value="MCQ8240540.1"/>
    <property type="molecule type" value="Genomic_DNA"/>
</dbReference>
<feature type="chain" id="PRO_5045287704" evidence="2">
    <location>
        <begin position="23"/>
        <end position="267"/>
    </location>
</feature>
<dbReference type="RefSeq" id="WP_422919289.1">
    <property type="nucleotide sequence ID" value="NZ_JAMZEJ010000004.1"/>
</dbReference>
<protein>
    <submittedName>
        <fullName evidence="3">Uncharacterized protein</fullName>
    </submittedName>
</protein>
<feature type="compositionally biased region" description="Basic residues" evidence="1">
    <location>
        <begin position="54"/>
        <end position="63"/>
    </location>
</feature>
<dbReference type="Proteomes" id="UP001524547">
    <property type="component" value="Unassembled WGS sequence"/>
</dbReference>
<gene>
    <name evidence="3" type="ORF">NFI88_06735</name>
</gene>
<organism evidence="3 4">
    <name type="scientific">Rhizosaccharibacter radicis</name>
    <dbReference type="NCBI Taxonomy" id="2782605"/>
    <lineage>
        <taxon>Bacteria</taxon>
        <taxon>Pseudomonadati</taxon>
        <taxon>Pseudomonadota</taxon>
        <taxon>Alphaproteobacteria</taxon>
        <taxon>Acetobacterales</taxon>
        <taxon>Acetobacteraceae</taxon>
        <taxon>Rhizosaccharibacter</taxon>
    </lineage>
</organism>
<proteinExistence type="predicted"/>
<feature type="region of interest" description="Disordered" evidence="1">
    <location>
        <begin position="22"/>
        <end position="88"/>
    </location>
</feature>
<reference evidence="3 4" key="1">
    <citation type="submission" date="2022-06" db="EMBL/GenBank/DDBJ databases">
        <title>Rhizosaccharibacter gen. nov. sp. nov. KSS12, endophytic bacteria isolated from sugarcane.</title>
        <authorList>
            <person name="Pitiwittayakul N."/>
        </authorList>
    </citation>
    <scope>NUCLEOTIDE SEQUENCE [LARGE SCALE GENOMIC DNA]</scope>
    <source>
        <strain evidence="3 4">KSS12</strain>
    </source>
</reference>
<accession>A0ABT1VYT0</accession>
<feature type="signal peptide" evidence="2">
    <location>
        <begin position="1"/>
        <end position="22"/>
    </location>
</feature>
<keyword evidence="4" id="KW-1185">Reference proteome</keyword>
<evidence type="ECO:0000313" key="3">
    <source>
        <dbReference type="EMBL" id="MCQ8240540.1"/>
    </source>
</evidence>